<evidence type="ECO:0000313" key="3">
    <source>
        <dbReference type="EMBL" id="KAK4592768.1"/>
    </source>
</evidence>
<dbReference type="Pfam" id="PF03140">
    <property type="entry name" value="DUF247"/>
    <property type="match status" value="1"/>
</dbReference>
<keyword evidence="2" id="KW-0472">Membrane</keyword>
<feature type="compositionally biased region" description="Acidic residues" evidence="1">
    <location>
        <begin position="159"/>
        <end position="168"/>
    </location>
</feature>
<proteinExistence type="predicted"/>
<dbReference type="AlphaFoldDB" id="A0AAN7FFL8"/>
<organism evidence="3 4">
    <name type="scientific">Quercus rubra</name>
    <name type="common">Northern red oak</name>
    <name type="synonym">Quercus borealis</name>
    <dbReference type="NCBI Taxonomy" id="3512"/>
    <lineage>
        <taxon>Eukaryota</taxon>
        <taxon>Viridiplantae</taxon>
        <taxon>Streptophyta</taxon>
        <taxon>Embryophyta</taxon>
        <taxon>Tracheophyta</taxon>
        <taxon>Spermatophyta</taxon>
        <taxon>Magnoliopsida</taxon>
        <taxon>eudicotyledons</taxon>
        <taxon>Gunneridae</taxon>
        <taxon>Pentapetalae</taxon>
        <taxon>rosids</taxon>
        <taxon>fabids</taxon>
        <taxon>Fagales</taxon>
        <taxon>Fagaceae</taxon>
        <taxon>Quercus</taxon>
    </lineage>
</organism>
<evidence type="ECO:0000313" key="4">
    <source>
        <dbReference type="Proteomes" id="UP001324115"/>
    </source>
</evidence>
<feature type="transmembrane region" description="Helical" evidence="2">
    <location>
        <begin position="459"/>
        <end position="481"/>
    </location>
</feature>
<dbReference type="InterPro" id="IPR004158">
    <property type="entry name" value="DUF247_pln"/>
</dbReference>
<evidence type="ECO:0000256" key="2">
    <source>
        <dbReference type="SAM" id="Phobius"/>
    </source>
</evidence>
<dbReference type="PANTHER" id="PTHR31170">
    <property type="entry name" value="BNAC04G53230D PROTEIN"/>
    <property type="match status" value="1"/>
</dbReference>
<keyword evidence="4" id="KW-1185">Reference proteome</keyword>
<name>A0AAN7FFL8_QUERU</name>
<reference evidence="3 4" key="1">
    <citation type="journal article" date="2023" name="G3 (Bethesda)">
        <title>A haplotype-resolved chromosome-scale genome for Quercus rubra L. provides insights into the genetics of adaptive traits for red oak species.</title>
        <authorList>
            <person name="Kapoor B."/>
            <person name="Jenkins J."/>
            <person name="Schmutz J."/>
            <person name="Zhebentyayeva T."/>
            <person name="Kuelheim C."/>
            <person name="Coggeshall M."/>
            <person name="Heim C."/>
            <person name="Lasky J.R."/>
            <person name="Leites L."/>
            <person name="Islam-Faridi N."/>
            <person name="Romero-Severson J."/>
            <person name="DeLeo V.L."/>
            <person name="Lucas S.M."/>
            <person name="Lazic D."/>
            <person name="Gailing O."/>
            <person name="Carlson J."/>
            <person name="Staton M."/>
        </authorList>
    </citation>
    <scope>NUCLEOTIDE SEQUENCE [LARGE SCALE GENOMIC DNA]</scope>
    <source>
        <strain evidence="3">Pseudo-F2</strain>
    </source>
</reference>
<dbReference type="EMBL" id="JAXUIC010000004">
    <property type="protein sequence ID" value="KAK4592768.1"/>
    <property type="molecule type" value="Genomic_DNA"/>
</dbReference>
<feature type="region of interest" description="Disordered" evidence="1">
    <location>
        <begin position="156"/>
        <end position="175"/>
    </location>
</feature>
<comment type="caution">
    <text evidence="3">The sequence shown here is derived from an EMBL/GenBank/DDBJ whole genome shotgun (WGS) entry which is preliminary data.</text>
</comment>
<keyword evidence="2" id="KW-0812">Transmembrane</keyword>
<evidence type="ECO:0000256" key="1">
    <source>
        <dbReference type="SAM" id="MobiDB-lite"/>
    </source>
</evidence>
<dbReference type="Proteomes" id="UP001324115">
    <property type="component" value="Unassembled WGS sequence"/>
</dbReference>
<accession>A0AAN7FFL8</accession>
<protein>
    <submittedName>
        <fullName evidence="3">Uncharacterized protein</fullName>
    </submittedName>
</protein>
<sequence>MKPNKDGIEERDDIIVDIPLAVDLDPDEQPDCCIYRVPEKLHKVNKDAYTPMLISIGPFHHHQKKLKKMEQLKLRYFKEALYRTKKDQKDLAKYIVENEVLIRHCYAEIFHNIIKIFIRMVLLDSIFIIEHLLRTKENSRRSSPSNGTTYFELRRNQEEDNQESENPEEADHVQKKEKPWLSYNIFQDLLLLENQVPFFVLKELYNSAYQDLLNVQENEDKSFHKFVVDYFKQFFEDTGLNCSFDDYQKILEGKQVGHLADFLRYFLLPPKWKFGKGIKRLPCATKLVEAGVEFRKVEDRRLLDIRFRKNWLLGKCPCLSLSWTILSCFPCCKCLQNMQPVLELQSFIVGDATECVIRNLMAFEQCHYPQEAIVCNYIVLLDHLINTAEDVDLLVEKKVLVNWLGNNEAVATLINKLSHQIVEGNQSCYYELSEKIRGHYSSCWSKLMATLTHEYFRDFWRGTTTLVAIVVLFFTFWNFVISSIIHR</sequence>
<gene>
    <name evidence="3" type="ORF">RGQ29_017065</name>
</gene>
<keyword evidence="2" id="KW-1133">Transmembrane helix</keyword>
<dbReference type="PANTHER" id="PTHR31170:SF9">
    <property type="entry name" value="PROTEIN, PUTATIVE (DUF247)-RELATED"/>
    <property type="match status" value="1"/>
</dbReference>